<dbReference type="RefSeq" id="NP_001304477.1">
    <property type="nucleotide sequence ID" value="NM_001317548.1"/>
</dbReference>
<dbReference type="AlphaFoldDB" id="C6T9Y6"/>
<evidence type="ECO:0000256" key="2">
    <source>
        <dbReference type="ARBA" id="ARBA00022472"/>
    </source>
</evidence>
<keyword evidence="3" id="KW-0809">Transit peptide</keyword>
<keyword evidence="2" id="KW-0805">Transcription regulation</keyword>
<dbReference type="SMART" id="SM00733">
    <property type="entry name" value="Mterf"/>
    <property type="match status" value="5"/>
</dbReference>
<dbReference type="GeneID" id="100778090"/>
<organism evidence="4">
    <name type="scientific">Glycine max</name>
    <name type="common">Soybean</name>
    <name type="synonym">Glycine hispida</name>
    <dbReference type="NCBI Taxonomy" id="3847"/>
    <lineage>
        <taxon>Eukaryota</taxon>
        <taxon>Viridiplantae</taxon>
        <taxon>Streptophyta</taxon>
        <taxon>Embryophyta</taxon>
        <taxon>Tracheophyta</taxon>
        <taxon>Spermatophyta</taxon>
        <taxon>Magnoliopsida</taxon>
        <taxon>eudicotyledons</taxon>
        <taxon>Gunneridae</taxon>
        <taxon>Pentapetalae</taxon>
        <taxon>rosids</taxon>
        <taxon>fabids</taxon>
        <taxon>Fabales</taxon>
        <taxon>Fabaceae</taxon>
        <taxon>Papilionoideae</taxon>
        <taxon>50 kb inversion clade</taxon>
        <taxon>NPAAA clade</taxon>
        <taxon>indigoferoid/millettioid clade</taxon>
        <taxon>Phaseoleae</taxon>
        <taxon>Glycine</taxon>
        <taxon>Glycine subgen. Soja</taxon>
    </lineage>
</organism>
<dbReference type="InterPro" id="IPR003690">
    <property type="entry name" value="MTERF"/>
</dbReference>
<dbReference type="ExpressionAtlas" id="C6T9Y6">
    <property type="expression patterns" value="baseline"/>
</dbReference>
<name>C6T9Y6_SOYBN</name>
<protein>
    <submittedName>
        <fullName evidence="4">Uncharacterized protein</fullName>
    </submittedName>
</protein>
<dbReference type="FunFam" id="1.25.70.10:FF:000001">
    <property type="entry name" value="Mitochondrial transcription termination factor-like"/>
    <property type="match status" value="1"/>
</dbReference>
<comment type="similarity">
    <text evidence="1">Belongs to the mTERF family.</text>
</comment>
<evidence type="ECO:0000256" key="1">
    <source>
        <dbReference type="ARBA" id="ARBA00007692"/>
    </source>
</evidence>
<evidence type="ECO:0000313" key="4">
    <source>
        <dbReference type="EMBL" id="ACU18638.1"/>
    </source>
</evidence>
<sequence length="401" mass="45640">MLTLPKQRPLISTLAPSFPFITTQTHFSSLLQQQQQHKPSIFLNPFSSKSKSKSQTKNPNFTLSYLINTCNLSPAWALKLSKRVHLKSPDQPNAVLNLLKTFGFSELQLSLLVKRFPIVLKIKPEKTILSKLQFFLSIGLSTSDLPKLLIGNSVLLEGSLKYCLVPRYNILSTVLRDRDKVVLALKRVPWCLTGRGLINHLIPNVEHLRGVGVPQGPIAHLVCNHLGVVCVEHTKFVEAVEKVVKFGFDPMKTMFVEAVKVVVGTSKEAWEKRVEVYERWGWSNEMCLCAFRRYPQCMLMSEDKVMRTMRFLVKDMGWPAEDIFRTPGVLSPNLEKTIMPRSRVMKVLKERGLVKSDSRLSSAILITEKLFLEKFVGRFQDRVPGLMEVYKGHVDHLDSVL</sequence>
<proteinExistence type="evidence at transcript level"/>
<dbReference type="GO" id="GO:0006353">
    <property type="term" value="P:DNA-templated transcription termination"/>
    <property type="evidence" value="ECO:0007669"/>
    <property type="project" value="UniProtKB-KW"/>
</dbReference>
<keyword evidence="2" id="KW-0804">Transcription</keyword>
<dbReference type="PANTHER" id="PTHR13068:SF133">
    <property type="entry name" value="MITOCHONDRIAL TRANSCRIPTION TERMINATION FACTOR FAMILY PROTEIN"/>
    <property type="match status" value="1"/>
</dbReference>
<dbReference type="OrthoDB" id="637682at2759"/>
<dbReference type="Gene3D" id="1.25.70.10">
    <property type="entry name" value="Transcription termination factor 3, mitochondrial"/>
    <property type="match status" value="2"/>
</dbReference>
<dbReference type="EMBL" id="BT094311">
    <property type="protein sequence ID" value="ACU18638.1"/>
    <property type="molecule type" value="mRNA"/>
</dbReference>
<accession>C6T9Y6</accession>
<dbReference type="Pfam" id="PF02536">
    <property type="entry name" value="mTERF"/>
    <property type="match status" value="2"/>
</dbReference>
<dbReference type="KEGG" id="gmx:100778090"/>
<evidence type="ECO:0000256" key="3">
    <source>
        <dbReference type="ARBA" id="ARBA00022946"/>
    </source>
</evidence>
<dbReference type="GO" id="GO:0003676">
    <property type="term" value="F:nucleic acid binding"/>
    <property type="evidence" value="ECO:0007669"/>
    <property type="project" value="InterPro"/>
</dbReference>
<reference evidence="4" key="1">
    <citation type="submission" date="2009-08" db="EMBL/GenBank/DDBJ databases">
        <authorList>
            <person name="Cheung F."/>
            <person name="Xiao Y."/>
            <person name="Chan A."/>
            <person name="Moskal W."/>
            <person name="Town C.D."/>
        </authorList>
    </citation>
    <scope>NUCLEOTIDE SEQUENCE</scope>
</reference>
<keyword evidence="2" id="KW-0806">Transcription termination</keyword>
<dbReference type="InterPro" id="IPR038538">
    <property type="entry name" value="MTERF_sf"/>
</dbReference>
<dbReference type="PANTHER" id="PTHR13068">
    <property type="entry name" value="CGI-12 PROTEIN-RELATED"/>
    <property type="match status" value="1"/>
</dbReference>